<proteinExistence type="predicted"/>
<dbReference type="Pfam" id="PF02779">
    <property type="entry name" value="Transket_pyr"/>
    <property type="match status" value="1"/>
</dbReference>
<feature type="domain" description="Transketolase-like pyrimidine-binding" evidence="4">
    <location>
        <begin position="4"/>
        <end position="179"/>
    </location>
</feature>
<dbReference type="NCBIfam" id="NF006667">
    <property type="entry name" value="PRK09212.1"/>
    <property type="match status" value="1"/>
</dbReference>
<evidence type="ECO:0000259" key="4">
    <source>
        <dbReference type="SMART" id="SM00861"/>
    </source>
</evidence>
<organism evidence="5 6">
    <name type="scientific">Candidatus Marsarchaeota G2 archaeon OSP_D</name>
    <dbReference type="NCBI Taxonomy" id="1978157"/>
    <lineage>
        <taxon>Archaea</taxon>
        <taxon>Candidatus Marsarchaeota</taxon>
        <taxon>Candidatus Marsarchaeota group 2</taxon>
    </lineage>
</organism>
<evidence type="ECO:0000256" key="3">
    <source>
        <dbReference type="ARBA" id="ARBA00023052"/>
    </source>
</evidence>
<dbReference type="CDD" id="cd07036">
    <property type="entry name" value="TPP_PYR_E1-PDHc-beta_like"/>
    <property type="match status" value="1"/>
</dbReference>
<accession>A0A2R6AXP3</accession>
<dbReference type="GO" id="GO:0016491">
    <property type="term" value="F:oxidoreductase activity"/>
    <property type="evidence" value="ECO:0007669"/>
    <property type="project" value="UniProtKB-KW"/>
</dbReference>
<keyword evidence="2" id="KW-0560">Oxidoreductase</keyword>
<dbReference type="SUPFAM" id="SSF52518">
    <property type="entry name" value="Thiamin diphosphate-binding fold (THDP-binding)"/>
    <property type="match status" value="1"/>
</dbReference>
<evidence type="ECO:0000256" key="1">
    <source>
        <dbReference type="ARBA" id="ARBA00001964"/>
    </source>
</evidence>
<dbReference type="InterPro" id="IPR005475">
    <property type="entry name" value="Transketolase-like_Pyr-bd"/>
</dbReference>
<dbReference type="InterPro" id="IPR029061">
    <property type="entry name" value="THDP-binding"/>
</dbReference>
<dbReference type="Gene3D" id="3.40.50.920">
    <property type="match status" value="1"/>
</dbReference>
<evidence type="ECO:0000313" key="6">
    <source>
        <dbReference type="Proteomes" id="UP000240322"/>
    </source>
</evidence>
<dbReference type="SMART" id="SM00861">
    <property type="entry name" value="Transket_pyr"/>
    <property type="match status" value="1"/>
</dbReference>
<dbReference type="InterPro" id="IPR009014">
    <property type="entry name" value="Transketo_C/PFOR_II"/>
</dbReference>
<dbReference type="FunFam" id="3.40.50.970:FF:000001">
    <property type="entry name" value="Pyruvate dehydrogenase E1 beta subunit"/>
    <property type="match status" value="1"/>
</dbReference>
<keyword evidence="3" id="KW-0786">Thiamine pyrophosphate</keyword>
<gene>
    <name evidence="5" type="ORF">B9Q03_04930</name>
</gene>
<dbReference type="GO" id="GO:0006082">
    <property type="term" value="P:organic acid metabolic process"/>
    <property type="evidence" value="ECO:0007669"/>
    <property type="project" value="UniProtKB-ARBA"/>
</dbReference>
<dbReference type="InterPro" id="IPR033248">
    <property type="entry name" value="Transketolase_C"/>
</dbReference>
<dbReference type="Pfam" id="PF02780">
    <property type="entry name" value="Transketolase_C"/>
    <property type="match status" value="1"/>
</dbReference>
<dbReference type="Gene3D" id="3.40.50.970">
    <property type="match status" value="1"/>
</dbReference>
<comment type="cofactor">
    <cofactor evidence="1">
        <name>thiamine diphosphate</name>
        <dbReference type="ChEBI" id="CHEBI:58937"/>
    </cofactor>
</comment>
<protein>
    <submittedName>
        <fullName evidence="5">Alpha-ketoacid dehydrogenase subunit beta</fullName>
    </submittedName>
</protein>
<dbReference type="AlphaFoldDB" id="A0A2R6AXP3"/>
<dbReference type="Proteomes" id="UP000240322">
    <property type="component" value="Unassembled WGS sequence"/>
</dbReference>
<comment type="caution">
    <text evidence="5">The sequence shown here is derived from an EMBL/GenBank/DDBJ whole genome shotgun (WGS) entry which is preliminary data.</text>
</comment>
<dbReference type="EMBL" id="NEXE01000033">
    <property type="protein sequence ID" value="PSN91160.1"/>
    <property type="molecule type" value="Genomic_DNA"/>
</dbReference>
<sequence>MPLMTMVQALNDALKVEMRRNPKIVLFGEDVAINGGVFRVTEGLYQEFGPNRVFDTPLAESGIIGVAIGMALYGLKPVVEIQFLDFIYPAFDQIVNELAKMRYRTGGQFSAPIVIRAPFGGGVKGGLYHSQSTETFFIHTAGLKVVAPSTPYDAKGLLISSMRAEDPVLFLEPKRVYRAVREDVPQGDYVVPIGQAKRVRDGSDVTVFSYGSMVHVVLEAAKKAEEKGLNVEVIDLRTLWPIDIDSIITSVKKTGRVVIVHDAPKTLGLGAEISALIAERAIEYLAAPILRVTGFDTPFPYALEDYYLPNVQRVIRAINKVMSYS</sequence>
<reference evidence="5 6" key="1">
    <citation type="submission" date="2017-04" db="EMBL/GenBank/DDBJ databases">
        <title>Novel microbial lineages endemic to geothermal iron-oxide mats fill important gaps in the evolutionary history of Archaea.</title>
        <authorList>
            <person name="Jay Z.J."/>
            <person name="Beam J.P."/>
            <person name="Dlakic M."/>
            <person name="Rusch D.B."/>
            <person name="Kozubal M.A."/>
            <person name="Inskeep W.P."/>
        </authorList>
    </citation>
    <scope>NUCLEOTIDE SEQUENCE [LARGE SCALE GENOMIC DNA]</scope>
    <source>
        <strain evidence="5">OSP_D</strain>
    </source>
</reference>
<dbReference type="GO" id="GO:0044272">
    <property type="term" value="P:sulfur compound biosynthetic process"/>
    <property type="evidence" value="ECO:0007669"/>
    <property type="project" value="UniProtKB-ARBA"/>
</dbReference>
<evidence type="ECO:0000256" key="2">
    <source>
        <dbReference type="ARBA" id="ARBA00023002"/>
    </source>
</evidence>
<dbReference type="SUPFAM" id="SSF52922">
    <property type="entry name" value="TK C-terminal domain-like"/>
    <property type="match status" value="1"/>
</dbReference>
<dbReference type="PANTHER" id="PTHR43257">
    <property type="entry name" value="PYRUVATE DEHYDROGENASE E1 COMPONENT BETA SUBUNIT"/>
    <property type="match status" value="1"/>
</dbReference>
<dbReference type="PANTHER" id="PTHR43257:SF2">
    <property type="entry name" value="PYRUVATE DEHYDROGENASE E1 COMPONENT SUBUNIT BETA"/>
    <property type="match status" value="1"/>
</dbReference>
<name>A0A2R6AXP3_9ARCH</name>
<evidence type="ECO:0000313" key="5">
    <source>
        <dbReference type="EMBL" id="PSN91160.1"/>
    </source>
</evidence>
<dbReference type="FunFam" id="3.40.50.920:FF:000001">
    <property type="entry name" value="Pyruvate dehydrogenase E1 beta subunit"/>
    <property type="match status" value="1"/>
</dbReference>